<evidence type="ECO:0000256" key="1">
    <source>
        <dbReference type="SAM" id="Phobius"/>
    </source>
</evidence>
<gene>
    <name evidence="2" type="ORF">MPLG2_3747</name>
</gene>
<dbReference type="AlphaFoldDB" id="A0A2N9JMR6"/>
<keyword evidence="1" id="KW-1133">Transmembrane helix</keyword>
<keyword evidence="3" id="KW-1185">Reference proteome</keyword>
<evidence type="ECO:0000313" key="3">
    <source>
        <dbReference type="Proteomes" id="UP000238164"/>
    </source>
</evidence>
<dbReference type="EMBL" id="LT985188">
    <property type="protein sequence ID" value="SPD88777.1"/>
    <property type="molecule type" value="Genomic_DNA"/>
</dbReference>
<dbReference type="Proteomes" id="UP000238164">
    <property type="component" value="Chromosome 1"/>
</dbReference>
<reference evidence="2 3" key="1">
    <citation type="submission" date="2018-02" db="EMBL/GenBank/DDBJ databases">
        <authorList>
            <person name="Cohen D.B."/>
            <person name="Kent A.D."/>
        </authorList>
    </citation>
    <scope>NUCLEOTIDE SEQUENCE [LARGE SCALE GENOMIC DNA]</scope>
    <source>
        <strain evidence="2">1</strain>
    </source>
</reference>
<proteinExistence type="predicted"/>
<keyword evidence="1" id="KW-0812">Transmembrane</keyword>
<feature type="transmembrane region" description="Helical" evidence="1">
    <location>
        <begin position="7"/>
        <end position="29"/>
    </location>
</feature>
<protein>
    <submittedName>
        <fullName evidence="2">Uncharacterized protein</fullName>
    </submittedName>
</protein>
<organism evidence="2 3">
    <name type="scientific">Micropruina glycogenica</name>
    <dbReference type="NCBI Taxonomy" id="75385"/>
    <lineage>
        <taxon>Bacteria</taxon>
        <taxon>Bacillati</taxon>
        <taxon>Actinomycetota</taxon>
        <taxon>Actinomycetes</taxon>
        <taxon>Propionibacteriales</taxon>
        <taxon>Nocardioidaceae</taxon>
        <taxon>Micropruina</taxon>
    </lineage>
</organism>
<dbReference type="RefSeq" id="WP_105187207.1">
    <property type="nucleotide sequence ID" value="NZ_BAAAGO010000037.1"/>
</dbReference>
<sequence length="64" mass="6583">MPKPQWGWFAVAIAAFVVGVGLVLAGWAVNPATGGFQGFVVGGIALLAVFAFGKAFFDFRPPAA</sequence>
<name>A0A2N9JMR6_9ACTN</name>
<evidence type="ECO:0000313" key="2">
    <source>
        <dbReference type="EMBL" id="SPD88777.1"/>
    </source>
</evidence>
<feature type="transmembrane region" description="Helical" evidence="1">
    <location>
        <begin position="35"/>
        <end position="57"/>
    </location>
</feature>
<accession>A0A2N9JMR6</accession>
<keyword evidence="1" id="KW-0472">Membrane</keyword>
<dbReference type="KEGG" id="mgg:MPLG2_3747"/>